<evidence type="ECO:0000259" key="11">
    <source>
        <dbReference type="PROSITE" id="PS51384"/>
    </source>
</evidence>
<dbReference type="InterPro" id="IPR001041">
    <property type="entry name" value="2Fe-2S_ferredoxin-type"/>
</dbReference>
<dbReference type="Pfam" id="PF00175">
    <property type="entry name" value="NAD_binding_1"/>
    <property type="match status" value="1"/>
</dbReference>
<dbReference type="PANTHER" id="PTHR47354:SF6">
    <property type="entry name" value="NADH OXIDOREDUCTASE HCR"/>
    <property type="match status" value="1"/>
</dbReference>
<evidence type="ECO:0000256" key="6">
    <source>
        <dbReference type="ARBA" id="ARBA00023002"/>
    </source>
</evidence>
<dbReference type="InterPro" id="IPR001433">
    <property type="entry name" value="OxRdtase_FAD/NAD-bd"/>
</dbReference>
<evidence type="ECO:0000256" key="2">
    <source>
        <dbReference type="ARBA" id="ARBA00022630"/>
    </source>
</evidence>
<evidence type="ECO:0000256" key="9">
    <source>
        <dbReference type="ARBA" id="ARBA00061434"/>
    </source>
</evidence>
<accession>A0ABU8KG80</accession>
<keyword evidence="5" id="KW-0274">FAD</keyword>
<proteinExistence type="inferred from homology"/>
<dbReference type="EMBL" id="JAPYKO010000012">
    <property type="protein sequence ID" value="MEI9404141.1"/>
    <property type="molecule type" value="Genomic_DNA"/>
</dbReference>
<sequence>MNAHTSFPASEFLAAMRQRQWADASPQVLLCRRVIDETPDVKTFVFSAASDRMFCFNAGQYVLLRLSIDGLEVTRAYSVSSPPTRPLDLQITVKRTPGGLVSNWLHDNLGSGDEIRIEGPLGSFKLDGFASEKLLFLAGGSGITPLMSMVRMFTDRASDLDLRLIYSARSTCDIIFRPELDALAARFPNLGVTFLCSKGGPSWTGPSGRINGPMLLRLIPDLANCTVYTCGPELYMKAIRDSFDEVGIGPLAYYEERFGSYPTSVAPDEASAISSFVHFAKSGLEHRCAPGETLLDAARKCGVYVPTACQQGVCGTCRITKLSGEVAMRDLGGLTSEEKSAGYILACCSRAQGIVSIDL</sequence>
<comment type="cofactor">
    <cofactor evidence="1">
        <name>FAD</name>
        <dbReference type="ChEBI" id="CHEBI:57692"/>
    </cofactor>
</comment>
<dbReference type="InterPro" id="IPR017927">
    <property type="entry name" value="FAD-bd_FR_type"/>
</dbReference>
<organism evidence="12 13">
    <name type="scientific">Mesorhizobium argentiipisi</name>
    <dbReference type="NCBI Taxonomy" id="3015175"/>
    <lineage>
        <taxon>Bacteria</taxon>
        <taxon>Pseudomonadati</taxon>
        <taxon>Pseudomonadota</taxon>
        <taxon>Alphaproteobacteria</taxon>
        <taxon>Hyphomicrobiales</taxon>
        <taxon>Phyllobacteriaceae</taxon>
        <taxon>Mesorhizobium</taxon>
    </lineage>
</organism>
<dbReference type="Gene3D" id="3.40.50.80">
    <property type="entry name" value="Nucleotide-binding domain of ferredoxin-NADP reductase (FNR) module"/>
    <property type="match status" value="1"/>
</dbReference>
<keyword evidence="3" id="KW-0001">2Fe-2S</keyword>
<dbReference type="RefSeq" id="WP_337094432.1">
    <property type="nucleotide sequence ID" value="NZ_JAPYKO010000012.1"/>
</dbReference>
<evidence type="ECO:0000313" key="12">
    <source>
        <dbReference type="EMBL" id="MEI9404141.1"/>
    </source>
</evidence>
<name>A0ABU8KG80_9HYPH</name>
<dbReference type="PANTHER" id="PTHR47354">
    <property type="entry name" value="NADH OXIDOREDUCTASE HCR"/>
    <property type="match status" value="1"/>
</dbReference>
<feature type="domain" description="2Fe-2S ferredoxin-type" evidence="10">
    <location>
        <begin position="275"/>
        <end position="359"/>
    </location>
</feature>
<dbReference type="InterPro" id="IPR039261">
    <property type="entry name" value="FNR_nucleotide-bd"/>
</dbReference>
<dbReference type="SUPFAM" id="SSF63380">
    <property type="entry name" value="Riboflavin synthase domain-like"/>
    <property type="match status" value="1"/>
</dbReference>
<evidence type="ECO:0000259" key="10">
    <source>
        <dbReference type="PROSITE" id="PS51085"/>
    </source>
</evidence>
<evidence type="ECO:0000256" key="4">
    <source>
        <dbReference type="ARBA" id="ARBA00022723"/>
    </source>
</evidence>
<evidence type="ECO:0000256" key="7">
    <source>
        <dbReference type="ARBA" id="ARBA00023004"/>
    </source>
</evidence>
<dbReference type="PROSITE" id="PS00197">
    <property type="entry name" value="2FE2S_FER_1"/>
    <property type="match status" value="1"/>
</dbReference>
<protein>
    <submittedName>
        <fullName evidence="12">Hybrid-cluster NAD(P)-dependent oxidoreductase</fullName>
    </submittedName>
</protein>
<dbReference type="Gene3D" id="3.10.20.30">
    <property type="match status" value="1"/>
</dbReference>
<comment type="caution">
    <text evidence="12">The sequence shown here is derived from an EMBL/GenBank/DDBJ whole genome shotgun (WGS) entry which is preliminary data.</text>
</comment>
<comment type="similarity">
    <text evidence="9">In the N-terminal section; belongs to the FAD-binding oxidoreductase type 6 family.</text>
</comment>
<dbReference type="InterPro" id="IPR008333">
    <property type="entry name" value="Cbr1-like_FAD-bd_dom"/>
</dbReference>
<dbReference type="PROSITE" id="PS51384">
    <property type="entry name" value="FAD_FR"/>
    <property type="match status" value="1"/>
</dbReference>
<reference evidence="12 13" key="1">
    <citation type="submission" date="2022-12" db="EMBL/GenBank/DDBJ databases">
        <authorList>
            <person name="Muema E."/>
        </authorList>
    </citation>
    <scope>NUCLEOTIDE SEQUENCE [LARGE SCALE GENOMIC DNA]</scope>
    <source>
        <strain evidence="13">1330</strain>
    </source>
</reference>
<evidence type="ECO:0000256" key="5">
    <source>
        <dbReference type="ARBA" id="ARBA00022827"/>
    </source>
</evidence>
<dbReference type="Proteomes" id="UP001366503">
    <property type="component" value="Unassembled WGS sequence"/>
</dbReference>
<dbReference type="InterPro" id="IPR006058">
    <property type="entry name" value="2Fe2S_fd_BS"/>
</dbReference>
<dbReference type="CDD" id="cd06215">
    <property type="entry name" value="FNR_iron_sulfur_binding_1"/>
    <property type="match status" value="1"/>
</dbReference>
<dbReference type="Gene3D" id="2.40.30.10">
    <property type="entry name" value="Translation factors"/>
    <property type="match status" value="1"/>
</dbReference>
<dbReference type="CDD" id="cd00207">
    <property type="entry name" value="fer2"/>
    <property type="match status" value="1"/>
</dbReference>
<evidence type="ECO:0000256" key="3">
    <source>
        <dbReference type="ARBA" id="ARBA00022714"/>
    </source>
</evidence>
<evidence type="ECO:0000256" key="1">
    <source>
        <dbReference type="ARBA" id="ARBA00001974"/>
    </source>
</evidence>
<dbReference type="Pfam" id="PF00970">
    <property type="entry name" value="FAD_binding_6"/>
    <property type="match status" value="1"/>
</dbReference>
<dbReference type="SUPFAM" id="SSF52343">
    <property type="entry name" value="Ferredoxin reductase-like, C-terminal NADP-linked domain"/>
    <property type="match status" value="1"/>
</dbReference>
<evidence type="ECO:0000256" key="8">
    <source>
        <dbReference type="ARBA" id="ARBA00023014"/>
    </source>
</evidence>
<keyword evidence="8" id="KW-0411">Iron-sulfur</keyword>
<dbReference type="InterPro" id="IPR012675">
    <property type="entry name" value="Beta-grasp_dom_sf"/>
</dbReference>
<gene>
    <name evidence="12" type="ORF">O7A05_18535</name>
</gene>
<evidence type="ECO:0000313" key="13">
    <source>
        <dbReference type="Proteomes" id="UP001366503"/>
    </source>
</evidence>
<feature type="domain" description="FAD-binding FR-type" evidence="11">
    <location>
        <begin position="24"/>
        <end position="127"/>
    </location>
</feature>
<dbReference type="PRINTS" id="PR00410">
    <property type="entry name" value="PHEHYDRXLASE"/>
</dbReference>
<dbReference type="InterPro" id="IPR036010">
    <property type="entry name" value="2Fe-2S_ferredoxin-like_sf"/>
</dbReference>
<dbReference type="InterPro" id="IPR017938">
    <property type="entry name" value="Riboflavin_synthase-like_b-brl"/>
</dbReference>
<keyword evidence="6" id="KW-0560">Oxidoreductase</keyword>
<keyword evidence="2" id="KW-0285">Flavoprotein</keyword>
<keyword evidence="13" id="KW-1185">Reference proteome</keyword>
<dbReference type="SUPFAM" id="SSF54292">
    <property type="entry name" value="2Fe-2S ferredoxin-like"/>
    <property type="match status" value="1"/>
</dbReference>
<dbReference type="Pfam" id="PF00111">
    <property type="entry name" value="Fer2"/>
    <property type="match status" value="1"/>
</dbReference>
<dbReference type="InterPro" id="IPR050415">
    <property type="entry name" value="MRET"/>
</dbReference>
<dbReference type="PROSITE" id="PS51085">
    <property type="entry name" value="2FE2S_FER_2"/>
    <property type="match status" value="1"/>
</dbReference>
<keyword evidence="4" id="KW-0479">Metal-binding</keyword>
<keyword evidence="7" id="KW-0408">Iron</keyword>